<evidence type="ECO:0000259" key="1">
    <source>
        <dbReference type="PROSITE" id="PS50994"/>
    </source>
</evidence>
<evidence type="ECO:0000313" key="2">
    <source>
        <dbReference type="EMBL" id="KAA6369668.1"/>
    </source>
</evidence>
<protein>
    <recommendedName>
        <fullName evidence="1">Integrase catalytic domain-containing protein</fullName>
    </recommendedName>
</protein>
<reference evidence="2 3" key="1">
    <citation type="submission" date="2019-03" db="EMBL/GenBank/DDBJ databases">
        <title>Single cell metagenomics reveals metabolic interactions within the superorganism composed of flagellate Streblomastix strix and complex community of Bacteroidetes bacteria on its surface.</title>
        <authorList>
            <person name="Treitli S.C."/>
            <person name="Kolisko M."/>
            <person name="Husnik F."/>
            <person name="Keeling P."/>
            <person name="Hampl V."/>
        </authorList>
    </citation>
    <scope>NUCLEOTIDE SEQUENCE [LARGE SCALE GENOMIC DNA]</scope>
    <source>
        <strain evidence="2">ST1C</strain>
    </source>
</reference>
<dbReference type="PROSITE" id="PS50994">
    <property type="entry name" value="INTEGRASE"/>
    <property type="match status" value="1"/>
</dbReference>
<proteinExistence type="predicted"/>
<name>A0A5J4UG81_9EUKA</name>
<dbReference type="Proteomes" id="UP000324800">
    <property type="component" value="Unassembled WGS sequence"/>
</dbReference>
<feature type="domain" description="Integrase catalytic" evidence="1">
    <location>
        <begin position="200"/>
        <end position="331"/>
    </location>
</feature>
<gene>
    <name evidence="2" type="ORF">EZS28_034805</name>
</gene>
<dbReference type="EMBL" id="SNRW01016140">
    <property type="protein sequence ID" value="KAA6369668.1"/>
    <property type="molecule type" value="Genomic_DNA"/>
</dbReference>
<dbReference type="SUPFAM" id="SSF53098">
    <property type="entry name" value="Ribonuclease H-like"/>
    <property type="match status" value="1"/>
</dbReference>
<evidence type="ECO:0000313" key="3">
    <source>
        <dbReference type="Proteomes" id="UP000324800"/>
    </source>
</evidence>
<dbReference type="Gene3D" id="3.30.420.10">
    <property type="entry name" value="Ribonuclease H-like superfamily/Ribonuclease H"/>
    <property type="match status" value="1"/>
</dbReference>
<dbReference type="GO" id="GO:0015074">
    <property type="term" value="P:DNA integration"/>
    <property type="evidence" value="ECO:0007669"/>
    <property type="project" value="InterPro"/>
</dbReference>
<comment type="caution">
    <text evidence="2">The sequence shown here is derived from an EMBL/GenBank/DDBJ whole genome shotgun (WGS) entry which is preliminary data.</text>
</comment>
<accession>A0A5J4UG81</accession>
<organism evidence="2 3">
    <name type="scientific">Streblomastix strix</name>
    <dbReference type="NCBI Taxonomy" id="222440"/>
    <lineage>
        <taxon>Eukaryota</taxon>
        <taxon>Metamonada</taxon>
        <taxon>Preaxostyla</taxon>
        <taxon>Oxymonadida</taxon>
        <taxon>Streblomastigidae</taxon>
        <taxon>Streblomastix</taxon>
    </lineage>
</organism>
<sequence>MTLFEPITANITIAIEALEQLHIDWHAIWKAIYEAGIKQQQQLDQQKNTDSYVQAYNYLYYFDNSDNVILTKQDMKKLLDRDSDNRLIENGYYYTSYLTTDDYTKLWDNQWYEQYILQYSEKYPQKIYIKYKPKKSKKLEKDDLFQVIAQNQFPFKSKYEVIRKANYYDIPTHQTKNQFDIYPQTNTLEPHDYQLKPLARFERPYFSPNYNSWEIDQVFIMKKSVEIKQYLFAINVNTKFLVVIPVKSKSQIPILDALKQLISLVQIDDIRGDGEKSYASKLLNDFYKENNINTFFTGNKFTNHNRVIDRVIRTIRNAIVQYKHKMISGLK</sequence>
<dbReference type="InterPro" id="IPR012337">
    <property type="entry name" value="RNaseH-like_sf"/>
</dbReference>
<dbReference type="InterPro" id="IPR001584">
    <property type="entry name" value="Integrase_cat-core"/>
</dbReference>
<dbReference type="InterPro" id="IPR036397">
    <property type="entry name" value="RNaseH_sf"/>
</dbReference>
<feature type="non-terminal residue" evidence="2">
    <location>
        <position position="331"/>
    </location>
</feature>
<dbReference type="GO" id="GO:0003676">
    <property type="term" value="F:nucleic acid binding"/>
    <property type="evidence" value="ECO:0007669"/>
    <property type="project" value="InterPro"/>
</dbReference>
<dbReference type="AlphaFoldDB" id="A0A5J4UG81"/>